<protein>
    <submittedName>
        <fullName evidence="1">Uncharacterized protein</fullName>
    </submittedName>
</protein>
<name>A0ACC1PJS1_9PEZI</name>
<reference evidence="1" key="1">
    <citation type="submission" date="2022-10" db="EMBL/GenBank/DDBJ databases">
        <title>Genome Sequence of Xylaria curta.</title>
        <authorList>
            <person name="Buettner E."/>
        </authorList>
    </citation>
    <scope>NUCLEOTIDE SEQUENCE</scope>
    <source>
        <strain evidence="1">Babe10</strain>
    </source>
</reference>
<accession>A0ACC1PJS1</accession>
<dbReference type="EMBL" id="JAPDGR010000225">
    <property type="protein sequence ID" value="KAJ2993240.1"/>
    <property type="molecule type" value="Genomic_DNA"/>
</dbReference>
<sequence>MSKIRHRIAAEGGYDKDTAFPAKWEVVLPKAPSMHRSFKTLTWEEIEPWQKNNRFILRGYRPPTNSYTKSLQSVGRLHNQTVNIWSHLLAAIVFAATAAALRQQKGFGTSFDMLLFGQFYAGLVLCLLFSSAFHTFDNHSDNVAHSFFLCDLAGIIMLIVASFYPGVYYGFYCEPSTTRVYWTMITVFGAGAMVVCLAPKFHGDSWHQVRTAMLILLGLSGVFPMTHAAIQFSIPQTRLQMGWDWYVGEAIFYLSGASIYSVTPPPRHGLLTGLTAVR</sequence>
<evidence type="ECO:0000313" key="2">
    <source>
        <dbReference type="Proteomes" id="UP001143856"/>
    </source>
</evidence>
<dbReference type="Proteomes" id="UP001143856">
    <property type="component" value="Unassembled WGS sequence"/>
</dbReference>
<gene>
    <name evidence="1" type="ORF">NUW58_g1903</name>
</gene>
<evidence type="ECO:0000313" key="1">
    <source>
        <dbReference type="EMBL" id="KAJ2993240.1"/>
    </source>
</evidence>
<proteinExistence type="predicted"/>
<organism evidence="1 2">
    <name type="scientific">Xylaria curta</name>
    <dbReference type="NCBI Taxonomy" id="42375"/>
    <lineage>
        <taxon>Eukaryota</taxon>
        <taxon>Fungi</taxon>
        <taxon>Dikarya</taxon>
        <taxon>Ascomycota</taxon>
        <taxon>Pezizomycotina</taxon>
        <taxon>Sordariomycetes</taxon>
        <taxon>Xylariomycetidae</taxon>
        <taxon>Xylariales</taxon>
        <taxon>Xylariaceae</taxon>
        <taxon>Xylaria</taxon>
    </lineage>
</organism>
<comment type="caution">
    <text evidence="1">The sequence shown here is derived from an EMBL/GenBank/DDBJ whole genome shotgun (WGS) entry which is preliminary data.</text>
</comment>
<keyword evidence="2" id="KW-1185">Reference proteome</keyword>